<dbReference type="PANTHER" id="PTHR43394:SF1">
    <property type="entry name" value="ATP-BINDING CASSETTE SUB-FAMILY B MEMBER 10, MITOCHONDRIAL"/>
    <property type="match status" value="1"/>
</dbReference>
<evidence type="ECO:0000256" key="5">
    <source>
        <dbReference type="SAM" id="Phobius"/>
    </source>
</evidence>
<dbReference type="GO" id="GO:0005524">
    <property type="term" value="F:ATP binding"/>
    <property type="evidence" value="ECO:0007669"/>
    <property type="project" value="UniProtKB-KW"/>
</dbReference>
<evidence type="ECO:0000256" key="4">
    <source>
        <dbReference type="ARBA" id="ARBA00023136"/>
    </source>
</evidence>
<feature type="domain" description="ABC transmembrane type-1" evidence="6">
    <location>
        <begin position="1"/>
        <end position="153"/>
    </location>
</feature>
<comment type="subcellular location">
    <subcellularLocation>
        <location evidence="1">Membrane</location>
        <topology evidence="1">Multi-pass membrane protein</topology>
    </subcellularLocation>
</comment>
<organism evidence="7">
    <name type="scientific">mine drainage metagenome</name>
    <dbReference type="NCBI Taxonomy" id="410659"/>
    <lineage>
        <taxon>unclassified sequences</taxon>
        <taxon>metagenomes</taxon>
        <taxon>ecological metagenomes</taxon>
    </lineage>
</organism>
<evidence type="ECO:0000256" key="2">
    <source>
        <dbReference type="ARBA" id="ARBA00022692"/>
    </source>
</evidence>
<comment type="caution">
    <text evidence="7">The sequence shown here is derived from an EMBL/GenBank/DDBJ whole genome shotgun (WGS) entry which is preliminary data.</text>
</comment>
<evidence type="ECO:0000313" key="7">
    <source>
        <dbReference type="EMBL" id="EQD81258.1"/>
    </source>
</evidence>
<evidence type="ECO:0000256" key="1">
    <source>
        <dbReference type="ARBA" id="ARBA00004141"/>
    </source>
</evidence>
<evidence type="ECO:0000259" key="6">
    <source>
        <dbReference type="PROSITE" id="PS50929"/>
    </source>
</evidence>
<keyword evidence="7" id="KW-0547">Nucleotide-binding</keyword>
<dbReference type="EMBL" id="AUZX01000012">
    <property type="protein sequence ID" value="EQD81258.1"/>
    <property type="molecule type" value="Genomic_DNA"/>
</dbReference>
<keyword evidence="4 5" id="KW-0472">Membrane</keyword>
<dbReference type="AlphaFoldDB" id="T1CH58"/>
<dbReference type="Pfam" id="PF00664">
    <property type="entry name" value="ABC_membrane"/>
    <property type="match status" value="1"/>
</dbReference>
<keyword evidence="7" id="KW-0067">ATP-binding</keyword>
<name>T1CH58_9ZZZZ</name>
<dbReference type="PROSITE" id="PS50929">
    <property type="entry name" value="ABC_TM1F"/>
    <property type="match status" value="1"/>
</dbReference>
<sequence length="153" mass="17242">MAGVAQRTVYGIRRQVMEKLARLPVQFFDSHPHGEVLSRVVNDFDNISSTLQQSLTQLVTSVVTFVGVIVMMLTISPIMTLAVALTLPLSFVVTTMIAKRSQIYFMERQQRLGALNGHVEEMYTGHVIVRAFGHEQRSLDQFNRMNDDLAEST</sequence>
<reference evidence="7" key="1">
    <citation type="submission" date="2013-08" db="EMBL/GenBank/DDBJ databases">
        <authorList>
            <person name="Mendez C."/>
            <person name="Richter M."/>
            <person name="Ferrer M."/>
            <person name="Sanchez J."/>
        </authorList>
    </citation>
    <scope>NUCLEOTIDE SEQUENCE</scope>
</reference>
<dbReference type="InterPro" id="IPR036640">
    <property type="entry name" value="ABC1_TM_sf"/>
</dbReference>
<keyword evidence="2 5" id="KW-0812">Transmembrane</keyword>
<feature type="transmembrane region" description="Helical" evidence="5">
    <location>
        <begin position="81"/>
        <end position="98"/>
    </location>
</feature>
<keyword evidence="3 5" id="KW-1133">Transmembrane helix</keyword>
<dbReference type="CDD" id="cd18547">
    <property type="entry name" value="ABC_6TM_Tm288_like"/>
    <property type="match status" value="1"/>
</dbReference>
<reference evidence="7" key="2">
    <citation type="journal article" date="2014" name="ISME J.">
        <title>Microbial stratification in low pH oxic and suboxic macroscopic growths along an acid mine drainage.</title>
        <authorList>
            <person name="Mendez-Garcia C."/>
            <person name="Mesa V."/>
            <person name="Sprenger R.R."/>
            <person name="Richter M."/>
            <person name="Diez M.S."/>
            <person name="Solano J."/>
            <person name="Bargiela R."/>
            <person name="Golyshina O.V."/>
            <person name="Manteca A."/>
            <person name="Ramos J.L."/>
            <person name="Gallego J.R."/>
            <person name="Llorente I."/>
            <person name="Martins Dos Santos V.A."/>
            <person name="Jensen O.N."/>
            <person name="Pelaez A.I."/>
            <person name="Sanchez J."/>
            <person name="Ferrer M."/>
        </authorList>
    </citation>
    <scope>NUCLEOTIDE SEQUENCE</scope>
</reference>
<protein>
    <submittedName>
        <fullName evidence="7">ABC transporter, ATP-binding/permease protein</fullName>
    </submittedName>
</protein>
<feature type="transmembrane region" description="Helical" evidence="5">
    <location>
        <begin position="55"/>
        <end position="75"/>
    </location>
</feature>
<gene>
    <name evidence="7" type="ORF">B1A_00017</name>
</gene>
<dbReference type="Gene3D" id="1.20.1560.10">
    <property type="entry name" value="ABC transporter type 1, transmembrane domain"/>
    <property type="match status" value="1"/>
</dbReference>
<dbReference type="PANTHER" id="PTHR43394">
    <property type="entry name" value="ATP-DEPENDENT PERMEASE MDL1, MITOCHONDRIAL"/>
    <property type="match status" value="1"/>
</dbReference>
<proteinExistence type="predicted"/>
<evidence type="ECO:0000256" key="3">
    <source>
        <dbReference type="ARBA" id="ARBA00022989"/>
    </source>
</evidence>
<feature type="non-terminal residue" evidence="7">
    <location>
        <position position="153"/>
    </location>
</feature>
<dbReference type="GO" id="GO:0015421">
    <property type="term" value="F:ABC-type oligopeptide transporter activity"/>
    <property type="evidence" value="ECO:0007669"/>
    <property type="project" value="TreeGrafter"/>
</dbReference>
<dbReference type="SUPFAM" id="SSF90123">
    <property type="entry name" value="ABC transporter transmembrane region"/>
    <property type="match status" value="1"/>
</dbReference>
<dbReference type="GO" id="GO:0016020">
    <property type="term" value="C:membrane"/>
    <property type="evidence" value="ECO:0007669"/>
    <property type="project" value="UniProtKB-SubCell"/>
</dbReference>
<dbReference type="InterPro" id="IPR011527">
    <property type="entry name" value="ABC1_TM_dom"/>
</dbReference>
<dbReference type="InterPro" id="IPR039421">
    <property type="entry name" value="Type_1_exporter"/>
</dbReference>
<accession>T1CH58</accession>